<dbReference type="InterPro" id="IPR047928">
    <property type="entry name" value="Perm_prefix_1"/>
</dbReference>
<dbReference type="RefSeq" id="WP_229837282.1">
    <property type="nucleotide sequence ID" value="NZ_BMPI01000128.1"/>
</dbReference>
<feature type="transmembrane region" description="Helical" evidence="1">
    <location>
        <begin position="196"/>
        <end position="214"/>
    </location>
</feature>
<keyword evidence="1" id="KW-0812">Transmembrane</keyword>
<reference evidence="2" key="1">
    <citation type="journal article" date="2014" name="Int. J. Syst. Evol. Microbiol.">
        <title>Complete genome sequence of Corynebacterium casei LMG S-19264T (=DSM 44701T), isolated from a smear-ripened cheese.</title>
        <authorList>
            <consortium name="US DOE Joint Genome Institute (JGI-PGF)"/>
            <person name="Walter F."/>
            <person name="Albersmeier A."/>
            <person name="Kalinowski J."/>
            <person name="Ruckert C."/>
        </authorList>
    </citation>
    <scope>NUCLEOTIDE SEQUENCE</scope>
    <source>
        <strain evidence="2">JCM 19831</strain>
    </source>
</reference>
<proteinExistence type="predicted"/>
<reference evidence="2" key="2">
    <citation type="submission" date="2020-09" db="EMBL/GenBank/DDBJ databases">
        <authorList>
            <person name="Sun Q."/>
            <person name="Ohkuma M."/>
        </authorList>
    </citation>
    <scope>NUCLEOTIDE SEQUENCE</scope>
    <source>
        <strain evidence="2">JCM 19831</strain>
    </source>
</reference>
<name>A0A917UIV0_9ACTN</name>
<evidence type="ECO:0000256" key="1">
    <source>
        <dbReference type="SAM" id="Phobius"/>
    </source>
</evidence>
<evidence type="ECO:0000313" key="3">
    <source>
        <dbReference type="Proteomes" id="UP000642070"/>
    </source>
</evidence>
<keyword evidence="3" id="KW-1185">Reference proteome</keyword>
<dbReference type="Proteomes" id="UP000642070">
    <property type="component" value="Unassembled WGS sequence"/>
</dbReference>
<dbReference type="AlphaFoldDB" id="A0A917UIV0"/>
<dbReference type="EMBL" id="BMPI01000128">
    <property type="protein sequence ID" value="GGM89376.1"/>
    <property type="molecule type" value="Genomic_DNA"/>
</dbReference>
<dbReference type="NCBIfam" id="NF038403">
    <property type="entry name" value="perm_prefix_1"/>
    <property type="match status" value="1"/>
</dbReference>
<gene>
    <name evidence="2" type="ORF">GCM10007977_109230</name>
</gene>
<feature type="transmembrane region" description="Helical" evidence="1">
    <location>
        <begin position="157"/>
        <end position="176"/>
    </location>
</feature>
<feature type="transmembrane region" description="Helical" evidence="1">
    <location>
        <begin position="125"/>
        <end position="145"/>
    </location>
</feature>
<keyword evidence="1" id="KW-0472">Membrane</keyword>
<organism evidence="2 3">
    <name type="scientific">Dactylosporangium sucinum</name>
    <dbReference type="NCBI Taxonomy" id="1424081"/>
    <lineage>
        <taxon>Bacteria</taxon>
        <taxon>Bacillati</taxon>
        <taxon>Actinomycetota</taxon>
        <taxon>Actinomycetes</taxon>
        <taxon>Micromonosporales</taxon>
        <taxon>Micromonosporaceae</taxon>
        <taxon>Dactylosporangium</taxon>
    </lineage>
</organism>
<keyword evidence="1" id="KW-1133">Transmembrane helix</keyword>
<comment type="caution">
    <text evidence="2">The sequence shown here is derived from an EMBL/GenBank/DDBJ whole genome shotgun (WGS) entry which is preliminary data.</text>
</comment>
<evidence type="ECO:0000313" key="2">
    <source>
        <dbReference type="EMBL" id="GGM89376.1"/>
    </source>
</evidence>
<accession>A0A917UIV0</accession>
<protein>
    <submittedName>
        <fullName evidence="2">Uncharacterized protein</fullName>
    </submittedName>
</protein>
<sequence length="227" mass="23560">MVAGPIDAYVAALRRTLRGPRAAKADLVTEARDSLVDAAARYEEDGLDRAAAERQAVDEFGAVHELAPDYQRELALAQARRTALIVAGAVAAQNIISELAWRGASTGWSWEPDRFYAVLANTVDYASYAVFAGALLAALACGIGTRFVTVGRQFARVTGIAALATVAFFAVGGTLLSALSPTWDAAGAATGSPLQLVSNSLALTLPGCMIFSGLRSIRAATTAPAST</sequence>